<feature type="signal peptide" evidence="5">
    <location>
        <begin position="1"/>
        <end position="21"/>
    </location>
</feature>
<dbReference type="InterPro" id="IPR048290">
    <property type="entry name" value="ZP_chr"/>
</dbReference>
<keyword evidence="4" id="KW-0472">Membrane</keyword>
<dbReference type="InterPro" id="IPR036116">
    <property type="entry name" value="FN3_sf"/>
</dbReference>
<dbReference type="Gene3D" id="2.60.40.10">
    <property type="entry name" value="Immunoglobulins"/>
    <property type="match status" value="1"/>
</dbReference>
<dbReference type="PANTHER" id="PTHR14002:SF43">
    <property type="entry name" value="DELTA-LIKE PROTEIN"/>
    <property type="match status" value="1"/>
</dbReference>
<evidence type="ECO:0000256" key="4">
    <source>
        <dbReference type="SAM" id="Phobius"/>
    </source>
</evidence>
<dbReference type="SMART" id="SM00060">
    <property type="entry name" value="FN3"/>
    <property type="match status" value="1"/>
</dbReference>
<feature type="chain" id="PRO_5044699032" evidence="5">
    <location>
        <begin position="22"/>
        <end position="463"/>
    </location>
</feature>
<dbReference type="InterPro" id="IPR055355">
    <property type="entry name" value="ZP-C"/>
</dbReference>
<dbReference type="AlphaFoldDB" id="A0A9J7MFV6"/>
<keyword evidence="2" id="KW-1015">Disulfide bond</keyword>
<dbReference type="GO" id="GO:0009986">
    <property type="term" value="C:cell surface"/>
    <property type="evidence" value="ECO:0000318"/>
    <property type="project" value="GO_Central"/>
</dbReference>
<dbReference type="InterPro" id="IPR003961">
    <property type="entry name" value="FN3_dom"/>
</dbReference>
<evidence type="ECO:0000256" key="3">
    <source>
        <dbReference type="ARBA" id="ARBA00023180"/>
    </source>
</evidence>
<dbReference type="SUPFAM" id="SSF49265">
    <property type="entry name" value="Fibronectin type III"/>
    <property type="match status" value="1"/>
</dbReference>
<dbReference type="Pfam" id="PF00100">
    <property type="entry name" value="Zona_pellucida"/>
    <property type="match status" value="1"/>
</dbReference>
<dbReference type="SMART" id="SM00241">
    <property type="entry name" value="ZP"/>
    <property type="match status" value="1"/>
</dbReference>
<dbReference type="InterPro" id="IPR055356">
    <property type="entry name" value="ZP-N"/>
</dbReference>
<keyword evidence="3" id="KW-0325">Glycoprotein</keyword>
<evidence type="ECO:0000259" key="7">
    <source>
        <dbReference type="PROSITE" id="PS51034"/>
    </source>
</evidence>
<sequence>MNPGALLGAAVLVLVVAQATSQAALSDLTFTEVGVDYVTLSWTAQGDLNITGYHVFYQYSGGSRIGLSPPPAAGDTTATVRGLYAGVEYNFTVKSFGEDGEENGEVSGTETTAAAVLNTACDQGTMEVSIPLAALPGVVVDNMHLLDPSCGGTVTATHVTFSTNLMECGTIRQTSADKFIFINEAIATPVVLGSGALRGANFSRRFQCEFIRRFDITQGREVMHNIPPPSVQIEVGNNSLIINMNMFTSADFSDTYDTPDFPLRVTPSDRLHFGLSVASPLDNLELFALQCVATPTLDPDDSPRVSIIQDGCDIDPTLEKNAARSGEKALYYSVQAFTFPNAADNSLLYIHCTMLVCFEDDSNSRCSEGCISARRRRQAESVMSEHRVRRESGKEREIKISQGPVITEADKGKGSTFPTVGVAVGAVGVLTGALMMIATVVMLRTRRGLVTGNRANDCAGKKA</sequence>
<gene>
    <name evidence="9 10" type="primary">LOC118409621</name>
</gene>
<organism evidence="8 10">
    <name type="scientific">Branchiostoma floridae</name>
    <name type="common">Florida lancelet</name>
    <name type="synonym">Amphioxus</name>
    <dbReference type="NCBI Taxonomy" id="7739"/>
    <lineage>
        <taxon>Eukaryota</taxon>
        <taxon>Metazoa</taxon>
        <taxon>Chordata</taxon>
        <taxon>Cephalochordata</taxon>
        <taxon>Leptocardii</taxon>
        <taxon>Amphioxiformes</taxon>
        <taxon>Branchiostomatidae</taxon>
        <taxon>Branchiostoma</taxon>
    </lineage>
</organism>
<dbReference type="Pfam" id="PF00041">
    <property type="entry name" value="fn3"/>
    <property type="match status" value="1"/>
</dbReference>
<feature type="domain" description="Fibronectin type-III" evidence="6">
    <location>
        <begin position="24"/>
        <end position="115"/>
    </location>
</feature>
<dbReference type="Pfam" id="PF23344">
    <property type="entry name" value="ZP-N"/>
    <property type="match status" value="1"/>
</dbReference>
<dbReference type="Gene3D" id="2.60.40.3210">
    <property type="entry name" value="Zona pellucida, ZP-N domain"/>
    <property type="match status" value="1"/>
</dbReference>
<dbReference type="RefSeq" id="XP_035666665.1">
    <property type="nucleotide sequence ID" value="XM_035810772.1"/>
</dbReference>
<evidence type="ECO:0000313" key="10">
    <source>
        <dbReference type="RefSeq" id="XP_035666665.1"/>
    </source>
</evidence>
<dbReference type="RefSeq" id="XP_035666664.1">
    <property type="nucleotide sequence ID" value="XM_035810771.1"/>
</dbReference>
<dbReference type="Proteomes" id="UP000001554">
    <property type="component" value="Chromosome 2"/>
</dbReference>
<dbReference type="OrthoDB" id="10063988at2759"/>
<proteinExistence type="predicted"/>
<protein>
    <submittedName>
        <fullName evidence="9 10">ZP domain-containing protein-like isoform X1</fullName>
    </submittedName>
</protein>
<evidence type="ECO:0000256" key="5">
    <source>
        <dbReference type="SAM" id="SignalP"/>
    </source>
</evidence>
<dbReference type="InterPro" id="IPR013783">
    <property type="entry name" value="Ig-like_fold"/>
</dbReference>
<keyword evidence="8" id="KW-1185">Reference proteome</keyword>
<evidence type="ECO:0000256" key="2">
    <source>
        <dbReference type="ARBA" id="ARBA00023157"/>
    </source>
</evidence>
<dbReference type="PROSITE" id="PS51034">
    <property type="entry name" value="ZP_2"/>
    <property type="match status" value="1"/>
</dbReference>
<dbReference type="PANTHER" id="PTHR14002">
    <property type="entry name" value="ENDOGLIN/TGF-BETA RECEPTOR TYPE III"/>
    <property type="match status" value="1"/>
</dbReference>
<keyword evidence="4" id="KW-1133">Transmembrane helix</keyword>
<dbReference type="PRINTS" id="PR00023">
    <property type="entry name" value="ZPELLUCIDA"/>
</dbReference>
<dbReference type="GeneID" id="118409621"/>
<keyword evidence="1 5" id="KW-0732">Signal</keyword>
<dbReference type="InterPro" id="IPR001507">
    <property type="entry name" value="ZP_dom"/>
</dbReference>
<feature type="transmembrane region" description="Helical" evidence="4">
    <location>
        <begin position="420"/>
        <end position="443"/>
    </location>
</feature>
<evidence type="ECO:0000313" key="8">
    <source>
        <dbReference type="Proteomes" id="UP000001554"/>
    </source>
</evidence>
<evidence type="ECO:0000256" key="1">
    <source>
        <dbReference type="ARBA" id="ARBA00022729"/>
    </source>
</evidence>
<dbReference type="KEGG" id="bfo:118409621"/>
<reference evidence="8" key="1">
    <citation type="journal article" date="2020" name="Nat. Ecol. Evol.">
        <title>Deeply conserved synteny resolves early events in vertebrate evolution.</title>
        <authorList>
            <person name="Simakov O."/>
            <person name="Marletaz F."/>
            <person name="Yue J.X."/>
            <person name="O'Connell B."/>
            <person name="Jenkins J."/>
            <person name="Brandt A."/>
            <person name="Calef R."/>
            <person name="Tung C.H."/>
            <person name="Huang T.K."/>
            <person name="Schmutz J."/>
            <person name="Satoh N."/>
            <person name="Yu J.K."/>
            <person name="Putnam N.H."/>
            <person name="Green R.E."/>
            <person name="Rokhsar D.S."/>
        </authorList>
    </citation>
    <scope>NUCLEOTIDE SEQUENCE [LARGE SCALE GENOMIC DNA]</scope>
    <source>
        <strain evidence="8">S238N-H82</strain>
    </source>
</reference>
<dbReference type="OMA" id="DGCNIDP"/>
<accession>A0A9J7MFV6</accession>
<dbReference type="Gene3D" id="2.60.40.4100">
    <property type="entry name" value="Zona pellucida, ZP-C domain"/>
    <property type="match status" value="1"/>
</dbReference>
<evidence type="ECO:0000313" key="9">
    <source>
        <dbReference type="RefSeq" id="XP_035666664.1"/>
    </source>
</evidence>
<dbReference type="PROSITE" id="PS50853">
    <property type="entry name" value="FN3"/>
    <property type="match status" value="1"/>
</dbReference>
<dbReference type="GO" id="GO:0005615">
    <property type="term" value="C:extracellular space"/>
    <property type="evidence" value="ECO:0000318"/>
    <property type="project" value="GO_Central"/>
</dbReference>
<dbReference type="InterPro" id="IPR042235">
    <property type="entry name" value="ZP-C_dom"/>
</dbReference>
<keyword evidence="4" id="KW-0812">Transmembrane</keyword>
<evidence type="ECO:0000259" key="6">
    <source>
        <dbReference type="PROSITE" id="PS50853"/>
    </source>
</evidence>
<name>A0A9J7MFV6_BRAFL</name>
<dbReference type="CDD" id="cd00063">
    <property type="entry name" value="FN3"/>
    <property type="match status" value="1"/>
</dbReference>
<reference evidence="9 10" key="2">
    <citation type="submission" date="2025-04" db="UniProtKB">
        <authorList>
            <consortium name="RefSeq"/>
        </authorList>
    </citation>
    <scope>IDENTIFICATION</scope>
    <source>
        <strain evidence="9 10">S238N-H82</strain>
        <tissue evidence="9 10">Testes</tissue>
    </source>
</reference>
<feature type="domain" description="ZP" evidence="7">
    <location>
        <begin position="120"/>
        <end position="373"/>
    </location>
</feature>